<dbReference type="PROSITE" id="PS51257">
    <property type="entry name" value="PROKAR_LIPOPROTEIN"/>
    <property type="match status" value="1"/>
</dbReference>
<feature type="chain" id="PRO_5038545471" description="SnoaL-like domain-containing protein" evidence="2">
    <location>
        <begin position="21"/>
        <end position="197"/>
    </location>
</feature>
<gene>
    <name evidence="3" type="ORF">SAMN05421773_11689</name>
</gene>
<feature type="region of interest" description="Disordered" evidence="1">
    <location>
        <begin position="27"/>
        <end position="65"/>
    </location>
</feature>
<feature type="compositionally biased region" description="Low complexity" evidence="1">
    <location>
        <begin position="40"/>
        <end position="51"/>
    </location>
</feature>
<keyword evidence="2" id="KW-0732">Signal</keyword>
<dbReference type="AlphaFoldDB" id="A0A1I1SLP6"/>
<name>A0A1I1SLP6_9ACTN</name>
<feature type="compositionally biased region" description="Gly residues" evidence="1">
    <location>
        <begin position="52"/>
        <end position="63"/>
    </location>
</feature>
<evidence type="ECO:0000256" key="1">
    <source>
        <dbReference type="SAM" id="MobiDB-lite"/>
    </source>
</evidence>
<protein>
    <recommendedName>
        <fullName evidence="5">SnoaL-like domain-containing protein</fullName>
    </recommendedName>
</protein>
<dbReference type="EMBL" id="FOLM01000016">
    <property type="protein sequence ID" value="SFD47399.1"/>
    <property type="molecule type" value="Genomic_DNA"/>
</dbReference>
<feature type="signal peptide" evidence="2">
    <location>
        <begin position="1"/>
        <end position="20"/>
    </location>
</feature>
<proteinExistence type="predicted"/>
<evidence type="ECO:0008006" key="5">
    <source>
        <dbReference type="Google" id="ProtNLM"/>
    </source>
</evidence>
<dbReference type="STRING" id="910347.SAMN05421773_11689"/>
<evidence type="ECO:0000313" key="3">
    <source>
        <dbReference type="EMBL" id="SFD47399.1"/>
    </source>
</evidence>
<accession>A0A1I1SLP6</accession>
<dbReference type="Proteomes" id="UP000199207">
    <property type="component" value="Unassembled WGS sequence"/>
</dbReference>
<evidence type="ECO:0000313" key="4">
    <source>
        <dbReference type="Proteomes" id="UP000199207"/>
    </source>
</evidence>
<keyword evidence="4" id="KW-1185">Reference proteome</keyword>
<evidence type="ECO:0000256" key="2">
    <source>
        <dbReference type="SAM" id="SignalP"/>
    </source>
</evidence>
<sequence length="197" mass="20322">MSGMAARAVRKGVVAAALTAAVVLTGCSSGDGEPVDDEIAGSATPSGDTGTAAGGGEEAGGEGSQAQDVAALESLYADYWAALVTMENAEELDPSPLAGIASQELTEQQVSRIRPFKDNGMRRDGEPAVDKVTVTVDGDTARIESCVDEDAWLLLKNGEPADLELLGPAPRVFDAERVEGDWLITDTVPAEEANVTC</sequence>
<reference evidence="3 4" key="1">
    <citation type="submission" date="2016-10" db="EMBL/GenBank/DDBJ databases">
        <authorList>
            <person name="de Groot N.N."/>
        </authorList>
    </citation>
    <scope>NUCLEOTIDE SEQUENCE [LARGE SCALE GENOMIC DNA]</scope>
    <source>
        <strain evidence="3 4">CGMCC 4.5739</strain>
    </source>
</reference>
<organism evidence="3 4">
    <name type="scientific">Streptomyces aidingensis</name>
    <dbReference type="NCBI Taxonomy" id="910347"/>
    <lineage>
        <taxon>Bacteria</taxon>
        <taxon>Bacillati</taxon>
        <taxon>Actinomycetota</taxon>
        <taxon>Actinomycetes</taxon>
        <taxon>Kitasatosporales</taxon>
        <taxon>Streptomycetaceae</taxon>
        <taxon>Streptomyces</taxon>
    </lineage>
</organism>